<dbReference type="SUPFAM" id="SSF50249">
    <property type="entry name" value="Nucleic acid-binding proteins"/>
    <property type="match status" value="1"/>
</dbReference>
<reference evidence="2 3" key="1">
    <citation type="journal article" date="2015" name="Genome Announc.">
        <title>Expanding the biotechnology potential of lactobacilli through comparative genomics of 213 strains and associated genera.</title>
        <authorList>
            <person name="Sun Z."/>
            <person name="Harris H.M."/>
            <person name="McCann A."/>
            <person name="Guo C."/>
            <person name="Argimon S."/>
            <person name="Zhang W."/>
            <person name="Yang X."/>
            <person name="Jeffery I.B."/>
            <person name="Cooney J.C."/>
            <person name="Kagawa T.F."/>
            <person name="Liu W."/>
            <person name="Song Y."/>
            <person name="Salvetti E."/>
            <person name="Wrobel A."/>
            <person name="Rasinkangas P."/>
            <person name="Parkhill J."/>
            <person name="Rea M.C."/>
            <person name="O'Sullivan O."/>
            <person name="Ritari J."/>
            <person name="Douillard F.P."/>
            <person name="Paul Ross R."/>
            <person name="Yang R."/>
            <person name="Briner A.E."/>
            <person name="Felis G.E."/>
            <person name="de Vos W.M."/>
            <person name="Barrangou R."/>
            <person name="Klaenhammer T.R."/>
            <person name="Caufield P.W."/>
            <person name="Cui Y."/>
            <person name="Zhang H."/>
            <person name="O'Toole P.W."/>
        </authorList>
    </citation>
    <scope>NUCLEOTIDE SEQUENCE [LARGE SCALE GENOMIC DNA]</scope>
    <source>
        <strain evidence="2 3">DSM 21376</strain>
    </source>
</reference>
<dbReference type="PANTHER" id="PTHR10724">
    <property type="entry name" value="30S RIBOSOMAL PROTEIN S1"/>
    <property type="match status" value="1"/>
</dbReference>
<organism evidence="2 3">
    <name type="scientific">Liquorilactobacillus sucicola DSM 21376 = JCM 15457</name>
    <dbReference type="NCBI Taxonomy" id="1423806"/>
    <lineage>
        <taxon>Bacteria</taxon>
        <taxon>Bacillati</taxon>
        <taxon>Bacillota</taxon>
        <taxon>Bacilli</taxon>
        <taxon>Lactobacillales</taxon>
        <taxon>Lactobacillaceae</taxon>
        <taxon>Liquorilactobacillus</taxon>
    </lineage>
</organism>
<accession>A0A0R2DQZ2</accession>
<dbReference type="GO" id="GO:0003729">
    <property type="term" value="F:mRNA binding"/>
    <property type="evidence" value="ECO:0007669"/>
    <property type="project" value="UniProtKB-ARBA"/>
</dbReference>
<proteinExistence type="predicted"/>
<feature type="domain" description="S1 motif" evidence="1">
    <location>
        <begin position="11"/>
        <end position="80"/>
    </location>
</feature>
<name>A0A0R2DQZ2_9LACO</name>
<dbReference type="GO" id="GO:0005737">
    <property type="term" value="C:cytoplasm"/>
    <property type="evidence" value="ECO:0007669"/>
    <property type="project" value="UniProtKB-ARBA"/>
</dbReference>
<evidence type="ECO:0000313" key="2">
    <source>
        <dbReference type="EMBL" id="KRN06457.1"/>
    </source>
</evidence>
<dbReference type="GO" id="GO:0006412">
    <property type="term" value="P:translation"/>
    <property type="evidence" value="ECO:0007669"/>
    <property type="project" value="TreeGrafter"/>
</dbReference>
<sequence length="133" mass="15387">MWGEKMNYRIGMIVEGKITGIQPYGAFVTLKDHTQGLIHISECKHGFVDDIHKYLKVNQEVKVRIIDIDEYTQKISLSLRCLEKSTSSLDNIGTKVRCEHKHYWTSRHVETGFAPIAERLDGWIEESLANIRK</sequence>
<keyword evidence="3" id="KW-1185">Reference proteome</keyword>
<dbReference type="eggNOG" id="COG1098">
    <property type="taxonomic scope" value="Bacteria"/>
</dbReference>
<protein>
    <submittedName>
        <fullName evidence="2">Polyribonucleotide nucleotidyltransferase</fullName>
    </submittedName>
</protein>
<dbReference type="GO" id="GO:0016740">
    <property type="term" value="F:transferase activity"/>
    <property type="evidence" value="ECO:0007669"/>
    <property type="project" value="UniProtKB-KW"/>
</dbReference>
<dbReference type="InterPro" id="IPR050437">
    <property type="entry name" value="Ribos_protein_bS1-like"/>
</dbReference>
<dbReference type="GO" id="GO:0003735">
    <property type="term" value="F:structural constituent of ribosome"/>
    <property type="evidence" value="ECO:0007669"/>
    <property type="project" value="TreeGrafter"/>
</dbReference>
<dbReference type="AlphaFoldDB" id="A0A0R2DQZ2"/>
<evidence type="ECO:0000313" key="3">
    <source>
        <dbReference type="Proteomes" id="UP000050961"/>
    </source>
</evidence>
<dbReference type="STRING" id="1423806.FD15_GL001078"/>
<gene>
    <name evidence="2" type="ORF">FD15_GL001078</name>
</gene>
<dbReference type="Proteomes" id="UP000050961">
    <property type="component" value="Unassembled WGS sequence"/>
</dbReference>
<dbReference type="PROSITE" id="PS50126">
    <property type="entry name" value="S1"/>
    <property type="match status" value="1"/>
</dbReference>
<dbReference type="NCBIfam" id="NF040579">
    <property type="entry name" value="S1_dom_CvfD"/>
    <property type="match status" value="1"/>
</dbReference>
<dbReference type="SMART" id="SM00316">
    <property type="entry name" value="S1"/>
    <property type="match status" value="1"/>
</dbReference>
<evidence type="ECO:0000259" key="1">
    <source>
        <dbReference type="PROSITE" id="PS50126"/>
    </source>
</evidence>
<keyword evidence="2" id="KW-0808">Transferase</keyword>
<dbReference type="Pfam" id="PF00575">
    <property type="entry name" value="S1"/>
    <property type="match status" value="1"/>
</dbReference>
<dbReference type="InterPro" id="IPR012340">
    <property type="entry name" value="NA-bd_OB-fold"/>
</dbReference>
<dbReference type="Gene3D" id="2.40.50.140">
    <property type="entry name" value="Nucleic acid-binding proteins"/>
    <property type="match status" value="1"/>
</dbReference>
<dbReference type="PATRIC" id="fig|1423806.3.peg.1095"/>
<dbReference type="EMBL" id="AYZF01000011">
    <property type="protein sequence ID" value="KRN06457.1"/>
    <property type="molecule type" value="Genomic_DNA"/>
</dbReference>
<dbReference type="FunFam" id="2.40.50.140:FF:000051">
    <property type="entry name" value="RNA-binding transcriptional accessory protein"/>
    <property type="match status" value="1"/>
</dbReference>
<comment type="caution">
    <text evidence="2">The sequence shown here is derived from an EMBL/GenBank/DDBJ whole genome shotgun (WGS) entry which is preliminary data.</text>
</comment>
<dbReference type="InterPro" id="IPR003029">
    <property type="entry name" value="S1_domain"/>
</dbReference>